<gene>
    <name evidence="3" type="primary">orf14</name>
    <name evidence="3" type="ORF">SlGVgp014</name>
</gene>
<proteinExistence type="predicted"/>
<feature type="domain" description="CCHC-type" evidence="2">
    <location>
        <begin position="8"/>
        <end position="23"/>
    </location>
</feature>
<organism evidence="3 4">
    <name type="scientific">Spodoptera litura granulovirus</name>
    <dbReference type="NCBI Taxonomy" id="359919"/>
    <lineage>
        <taxon>Viruses</taxon>
        <taxon>Viruses incertae sedis</taxon>
        <taxon>Naldaviricetes</taxon>
        <taxon>Lefavirales</taxon>
        <taxon>Baculoviridae</taxon>
        <taxon>Betabaculovirus</taxon>
        <taxon>Betabaculovirus spliturae</taxon>
    </lineage>
</organism>
<dbReference type="SUPFAM" id="SSF57756">
    <property type="entry name" value="Retrovirus zinc finger-like domains"/>
    <property type="match status" value="1"/>
</dbReference>
<dbReference type="SMART" id="SM00343">
    <property type="entry name" value="ZnF_C2HC"/>
    <property type="match status" value="2"/>
</dbReference>
<evidence type="ECO:0000259" key="2">
    <source>
        <dbReference type="PROSITE" id="PS50158"/>
    </source>
</evidence>
<sequence>MKSVVYKKCFRCGEEFHNISKCPAKNVTCVYCKKIGHFMSMCFYLQSPNNCYQYKKEGVTFRVYEGVIECYGRDKKLIIRERLSELSYLLQELRIAKITRDVNGLCIEKM</sequence>
<protein>
    <recommendedName>
        <fullName evidence="2">CCHC-type domain-containing protein</fullName>
    </recommendedName>
</protein>
<keyword evidence="1" id="KW-0862">Zinc</keyword>
<evidence type="ECO:0000313" key="4">
    <source>
        <dbReference type="Proteomes" id="UP000202782"/>
    </source>
</evidence>
<dbReference type="PROSITE" id="PS50158">
    <property type="entry name" value="ZF_CCHC"/>
    <property type="match status" value="1"/>
</dbReference>
<dbReference type="Gene3D" id="4.10.60.10">
    <property type="entry name" value="Zinc finger, CCHC-type"/>
    <property type="match status" value="1"/>
</dbReference>
<dbReference type="GeneID" id="5184151"/>
<dbReference type="InterPro" id="IPR001878">
    <property type="entry name" value="Znf_CCHC"/>
</dbReference>
<dbReference type="KEGG" id="vg:5184151"/>
<keyword evidence="1" id="KW-0479">Metal-binding</keyword>
<evidence type="ECO:0000256" key="1">
    <source>
        <dbReference type="PROSITE-ProRule" id="PRU00047"/>
    </source>
</evidence>
<reference evidence="3 4" key="1">
    <citation type="journal article" date="2008" name="J. Microbiol.">
        <title>Molecular and phylogenetic characterization of Spodoptera litura granulovirus.</title>
        <authorList>
            <person name="Wang Y."/>
            <person name="Choi J.Y."/>
            <person name="Roh J.Y."/>
            <person name="Woo S.D."/>
            <person name="Jin B.R."/>
            <person name="Je Y.H."/>
        </authorList>
    </citation>
    <scope>NUCLEOTIDE SEQUENCE [LARGE SCALE GENOMIC DNA]</scope>
    <source>
        <strain evidence="3">SlGV-K1</strain>
    </source>
</reference>
<name>A5IZL6_9BBAC</name>
<dbReference type="OrthoDB" id="41350at10239"/>
<evidence type="ECO:0000313" key="3">
    <source>
        <dbReference type="EMBL" id="ABQ51957.1"/>
    </source>
</evidence>
<dbReference type="RefSeq" id="YP_001256965.1">
    <property type="nucleotide sequence ID" value="NC_009503.1"/>
</dbReference>
<dbReference type="InterPro" id="IPR036875">
    <property type="entry name" value="Znf_CCHC_sf"/>
</dbReference>
<accession>A5IZL6</accession>
<dbReference type="GO" id="GO:0008270">
    <property type="term" value="F:zinc ion binding"/>
    <property type="evidence" value="ECO:0007669"/>
    <property type="project" value="UniProtKB-KW"/>
</dbReference>
<dbReference type="Proteomes" id="UP000202782">
    <property type="component" value="Segment"/>
</dbReference>
<keyword evidence="1" id="KW-0863">Zinc-finger</keyword>
<dbReference type="GO" id="GO:0003676">
    <property type="term" value="F:nucleic acid binding"/>
    <property type="evidence" value="ECO:0007669"/>
    <property type="project" value="InterPro"/>
</dbReference>
<dbReference type="EMBL" id="DQ288858">
    <property type="protein sequence ID" value="ABQ51957.1"/>
    <property type="molecule type" value="Genomic_DNA"/>
</dbReference>
<keyword evidence="4" id="KW-1185">Reference proteome</keyword>